<evidence type="ECO:0000259" key="4">
    <source>
        <dbReference type="Pfam" id="PF21783"/>
    </source>
</evidence>
<organism evidence="5 6">
    <name type="scientific">Flexivirga alba</name>
    <dbReference type="NCBI Taxonomy" id="702742"/>
    <lineage>
        <taxon>Bacteria</taxon>
        <taxon>Bacillati</taxon>
        <taxon>Actinomycetota</taxon>
        <taxon>Actinomycetes</taxon>
        <taxon>Micrococcales</taxon>
        <taxon>Dermacoccaceae</taxon>
        <taxon>Flexivirga</taxon>
    </lineage>
</organism>
<feature type="region of interest" description="Disordered" evidence="2">
    <location>
        <begin position="239"/>
        <end position="260"/>
    </location>
</feature>
<dbReference type="EMBL" id="JBHSWH010000001">
    <property type="protein sequence ID" value="MFC6707857.1"/>
    <property type="molecule type" value="Genomic_DNA"/>
</dbReference>
<name>A0ABW2ALP2_9MICO</name>
<proteinExistence type="predicted"/>
<evidence type="ECO:0000256" key="2">
    <source>
        <dbReference type="SAM" id="MobiDB-lite"/>
    </source>
</evidence>
<dbReference type="Proteomes" id="UP001596298">
    <property type="component" value="Unassembled WGS sequence"/>
</dbReference>
<feature type="chain" id="PRO_5046596651" description="YNCE-like beta-propeller domain-containing protein" evidence="3">
    <location>
        <begin position="19"/>
        <end position="411"/>
    </location>
</feature>
<dbReference type="PROSITE" id="PS51257">
    <property type="entry name" value="PROKAR_LIPOPROTEIN"/>
    <property type="match status" value="1"/>
</dbReference>
<evidence type="ECO:0000313" key="5">
    <source>
        <dbReference type="EMBL" id="MFC6707857.1"/>
    </source>
</evidence>
<sequence length="411" mass="43863">MSRTSRVVLAAVATTTLAACSTTSTPAHTSSATAAPAAAPRKSTPPAFGLAPDGLPVYAHTNGTADISAVARRARDLVYVPEQLSGRVQVIDPHTFKIIATYDVAASPEHVVPGYDERTLWVNSDAGNRLTPINPVTGKPGRAIPVAFPYNLYFTPGGKHALVMAEALNRIDVRNPHTMALQRTLHVPCNGVNHADFTADLTTFVASCEFSGKLLVINSDATKIKKVIDLNAIHTPGATDPKMAKSMGGPAASLNKGASSMPQDVRLAPDGRHYLVADMLRNGVWVFDARTFAEQRFIPTGKGAHGIYPSRDGKRIFVSNRDEGSISVLDARTLNPIAKWRIPGGGSPDMGGLSADGSQLWLSGRYNSVVYVFDTRTGKLIHRIAVDPGPHGLLVWPQPGRFSLGHTGNMR</sequence>
<accession>A0ABW2ALP2</accession>
<keyword evidence="6" id="KW-1185">Reference proteome</keyword>
<dbReference type="SUPFAM" id="SSF50974">
    <property type="entry name" value="Nitrous oxide reductase, N-terminal domain"/>
    <property type="match status" value="1"/>
</dbReference>
<dbReference type="InterPro" id="IPR015943">
    <property type="entry name" value="WD40/YVTN_repeat-like_dom_sf"/>
</dbReference>
<dbReference type="InterPro" id="IPR048433">
    <property type="entry name" value="YNCE-like_beta-prop"/>
</dbReference>
<dbReference type="PANTHER" id="PTHR47197">
    <property type="entry name" value="PROTEIN NIRF"/>
    <property type="match status" value="1"/>
</dbReference>
<feature type="region of interest" description="Disordered" evidence="2">
    <location>
        <begin position="21"/>
        <end position="46"/>
    </location>
</feature>
<dbReference type="InterPro" id="IPR011045">
    <property type="entry name" value="N2O_reductase_N"/>
</dbReference>
<gene>
    <name evidence="5" type="ORF">ACFQDH_22130</name>
</gene>
<keyword evidence="1 3" id="KW-0732">Signal</keyword>
<feature type="signal peptide" evidence="3">
    <location>
        <begin position="1"/>
        <end position="18"/>
    </location>
</feature>
<reference evidence="6" key="1">
    <citation type="journal article" date="2019" name="Int. J. Syst. Evol. Microbiol.">
        <title>The Global Catalogue of Microorganisms (GCM) 10K type strain sequencing project: providing services to taxonomists for standard genome sequencing and annotation.</title>
        <authorList>
            <consortium name="The Broad Institute Genomics Platform"/>
            <consortium name="The Broad Institute Genome Sequencing Center for Infectious Disease"/>
            <person name="Wu L."/>
            <person name="Ma J."/>
        </authorList>
    </citation>
    <scope>NUCLEOTIDE SEQUENCE [LARGE SCALE GENOMIC DNA]</scope>
    <source>
        <strain evidence="6">CCUG 58127</strain>
    </source>
</reference>
<dbReference type="PANTHER" id="PTHR47197:SF3">
    <property type="entry name" value="DIHYDRO-HEME D1 DEHYDROGENASE"/>
    <property type="match status" value="1"/>
</dbReference>
<dbReference type="InterPro" id="IPR051200">
    <property type="entry name" value="Host-pathogen_enzymatic-act"/>
</dbReference>
<feature type="domain" description="YNCE-like beta-propeller" evidence="4">
    <location>
        <begin position="255"/>
        <end position="394"/>
    </location>
</feature>
<dbReference type="Pfam" id="PF21783">
    <property type="entry name" value="YNCE"/>
    <property type="match status" value="1"/>
</dbReference>
<dbReference type="RefSeq" id="WP_382404518.1">
    <property type="nucleotide sequence ID" value="NZ_JBHSWH010000001.1"/>
</dbReference>
<evidence type="ECO:0000313" key="6">
    <source>
        <dbReference type="Proteomes" id="UP001596298"/>
    </source>
</evidence>
<dbReference type="Gene3D" id="2.130.10.10">
    <property type="entry name" value="YVTN repeat-like/Quinoprotein amine dehydrogenase"/>
    <property type="match status" value="2"/>
</dbReference>
<evidence type="ECO:0000256" key="1">
    <source>
        <dbReference type="ARBA" id="ARBA00022729"/>
    </source>
</evidence>
<comment type="caution">
    <text evidence="5">The sequence shown here is derived from an EMBL/GenBank/DDBJ whole genome shotgun (WGS) entry which is preliminary data.</text>
</comment>
<protein>
    <recommendedName>
        <fullName evidence="4">YNCE-like beta-propeller domain-containing protein</fullName>
    </recommendedName>
</protein>
<evidence type="ECO:0000256" key="3">
    <source>
        <dbReference type="SAM" id="SignalP"/>
    </source>
</evidence>